<protein>
    <submittedName>
        <fullName evidence="6">Unannotated protein</fullName>
    </submittedName>
</protein>
<dbReference type="EMBL" id="CAFBMX010000001">
    <property type="protein sequence ID" value="CAB4913641.1"/>
    <property type="molecule type" value="Genomic_DNA"/>
</dbReference>
<evidence type="ECO:0000259" key="5">
    <source>
        <dbReference type="Pfam" id="PF00535"/>
    </source>
</evidence>
<feature type="transmembrane region" description="Helical" evidence="4">
    <location>
        <begin position="262"/>
        <end position="282"/>
    </location>
</feature>
<gene>
    <name evidence="6" type="ORF">UFOPK3674_00081</name>
</gene>
<dbReference type="InterPro" id="IPR029044">
    <property type="entry name" value="Nucleotide-diphossugar_trans"/>
</dbReference>
<evidence type="ECO:0000256" key="3">
    <source>
        <dbReference type="ARBA" id="ARBA00022679"/>
    </source>
</evidence>
<evidence type="ECO:0000256" key="2">
    <source>
        <dbReference type="ARBA" id="ARBA00022676"/>
    </source>
</evidence>
<dbReference type="PANTHER" id="PTHR43179:SF12">
    <property type="entry name" value="GALACTOFURANOSYLTRANSFERASE GLFT2"/>
    <property type="match status" value="1"/>
</dbReference>
<dbReference type="GO" id="GO:0016757">
    <property type="term" value="F:glycosyltransferase activity"/>
    <property type="evidence" value="ECO:0007669"/>
    <property type="project" value="UniProtKB-KW"/>
</dbReference>
<proteinExistence type="inferred from homology"/>
<keyword evidence="2" id="KW-0328">Glycosyltransferase</keyword>
<evidence type="ECO:0000256" key="1">
    <source>
        <dbReference type="ARBA" id="ARBA00006739"/>
    </source>
</evidence>
<comment type="similarity">
    <text evidence="1">Belongs to the glycosyltransferase 2 family.</text>
</comment>
<keyword evidence="4" id="KW-0472">Membrane</keyword>
<dbReference type="PANTHER" id="PTHR43179">
    <property type="entry name" value="RHAMNOSYLTRANSFERASE WBBL"/>
    <property type="match status" value="1"/>
</dbReference>
<accession>A0A6J7GYM9</accession>
<organism evidence="6">
    <name type="scientific">freshwater metagenome</name>
    <dbReference type="NCBI Taxonomy" id="449393"/>
    <lineage>
        <taxon>unclassified sequences</taxon>
        <taxon>metagenomes</taxon>
        <taxon>ecological metagenomes</taxon>
    </lineage>
</organism>
<feature type="domain" description="Glycosyltransferase 2-like" evidence="5">
    <location>
        <begin position="8"/>
        <end position="134"/>
    </location>
</feature>
<evidence type="ECO:0000256" key="4">
    <source>
        <dbReference type="SAM" id="Phobius"/>
    </source>
</evidence>
<sequence length="290" mass="30562">MTGAPAISVIVPAYGRPEGLRRLLAAIARCEVPIGGLEVIVVDDGSTLPLAPERPDGLAVQVIRQANAGPSAARNTGARAASGALLAFTDDDCEPDPAWLVTLAAATAEHPEAMVGGRSVCGLRGNAWAEASQALEDVVYSRANADAERATFLASKNLAIPAEGFAACGGFDESFRWSEDRELCARWLADGGTIVYEPGAVVRHRNPGTAGIFWRQHLGYGRGAWRFHRRPGAPALRPDLRDYAAFAAEPLRGPRRAGVPRGVILALVVLSQLASVVGYALAGRGPEARR</sequence>
<dbReference type="Pfam" id="PF00535">
    <property type="entry name" value="Glycos_transf_2"/>
    <property type="match status" value="1"/>
</dbReference>
<dbReference type="Gene3D" id="3.90.550.10">
    <property type="entry name" value="Spore Coat Polysaccharide Biosynthesis Protein SpsA, Chain A"/>
    <property type="match status" value="1"/>
</dbReference>
<keyword evidence="3" id="KW-0808">Transferase</keyword>
<keyword evidence="4" id="KW-0812">Transmembrane</keyword>
<evidence type="ECO:0000313" key="6">
    <source>
        <dbReference type="EMBL" id="CAB4913641.1"/>
    </source>
</evidence>
<reference evidence="6" key="1">
    <citation type="submission" date="2020-05" db="EMBL/GenBank/DDBJ databases">
        <authorList>
            <person name="Chiriac C."/>
            <person name="Salcher M."/>
            <person name="Ghai R."/>
            <person name="Kavagutti S V."/>
        </authorList>
    </citation>
    <scope>NUCLEOTIDE SEQUENCE</scope>
</reference>
<dbReference type="AlphaFoldDB" id="A0A6J7GYM9"/>
<name>A0A6J7GYM9_9ZZZZ</name>
<keyword evidence="4" id="KW-1133">Transmembrane helix</keyword>
<dbReference type="CDD" id="cd00761">
    <property type="entry name" value="Glyco_tranf_GTA_type"/>
    <property type="match status" value="1"/>
</dbReference>
<dbReference type="InterPro" id="IPR001173">
    <property type="entry name" value="Glyco_trans_2-like"/>
</dbReference>
<dbReference type="SUPFAM" id="SSF53448">
    <property type="entry name" value="Nucleotide-diphospho-sugar transferases"/>
    <property type="match status" value="1"/>
</dbReference>